<dbReference type="InterPro" id="IPR036063">
    <property type="entry name" value="Smr_dom_sf"/>
</dbReference>
<keyword evidence="1 9" id="KW-0540">Nuclease</keyword>
<dbReference type="Pfam" id="PF01713">
    <property type="entry name" value="Smr"/>
    <property type="match status" value="1"/>
</dbReference>
<evidence type="ECO:0000256" key="3">
    <source>
        <dbReference type="ARBA" id="ARBA00022741"/>
    </source>
</evidence>
<dbReference type="EMBL" id="AE014074">
    <property type="protein sequence ID" value="AAM80195.1"/>
    <property type="molecule type" value="Genomic_DNA"/>
</dbReference>
<dbReference type="PIRSF" id="PIRSF005814">
    <property type="entry name" value="MutS_YshD"/>
    <property type="match status" value="1"/>
</dbReference>
<dbReference type="HAMAP" id="MF_00092">
    <property type="entry name" value="MutS2"/>
    <property type="match status" value="1"/>
</dbReference>
<evidence type="ECO:0000256" key="4">
    <source>
        <dbReference type="ARBA" id="ARBA00022759"/>
    </source>
</evidence>
<dbReference type="Proteomes" id="UP000000564">
    <property type="component" value="Chromosome"/>
</dbReference>
<dbReference type="Gene3D" id="3.40.50.300">
    <property type="entry name" value="P-loop containing nucleotide triphosphate hydrolases"/>
    <property type="match status" value="1"/>
</dbReference>
<dbReference type="InterPro" id="IPR046893">
    <property type="entry name" value="MSSS"/>
</dbReference>
<dbReference type="GO" id="GO:0004519">
    <property type="term" value="F:endonuclease activity"/>
    <property type="evidence" value="ECO:0007669"/>
    <property type="project" value="UniProtKB-UniRule"/>
</dbReference>
<dbReference type="FunFam" id="3.30.1370.110:FF:000004">
    <property type="entry name" value="Endonuclease MutS2"/>
    <property type="match status" value="1"/>
</dbReference>
<dbReference type="SUPFAM" id="SSF52540">
    <property type="entry name" value="P-loop containing nucleoside triphosphate hydrolases"/>
    <property type="match status" value="1"/>
</dbReference>
<evidence type="ECO:0000256" key="6">
    <source>
        <dbReference type="ARBA" id="ARBA00022840"/>
    </source>
</evidence>
<proteinExistence type="inferred from homology"/>
<evidence type="ECO:0000256" key="1">
    <source>
        <dbReference type="ARBA" id="ARBA00022722"/>
    </source>
</evidence>
<keyword evidence="2 9" id="KW-0699">rRNA-binding</keyword>
<dbReference type="AlphaFoldDB" id="A0A0H2UWA4"/>
<dbReference type="GO" id="GO:0045910">
    <property type="term" value="P:negative regulation of DNA recombination"/>
    <property type="evidence" value="ECO:0007669"/>
    <property type="project" value="InterPro"/>
</dbReference>
<evidence type="ECO:0000313" key="12">
    <source>
        <dbReference type="EMBL" id="AAM80195.1"/>
    </source>
</evidence>
<keyword evidence="4 9" id="KW-0255">Endonuclease</keyword>
<feature type="binding site" evidence="9">
    <location>
        <begin position="367"/>
        <end position="374"/>
    </location>
    <ligand>
        <name>ATP</name>
        <dbReference type="ChEBI" id="CHEBI:30616"/>
    </ligand>
</feature>
<evidence type="ECO:0000256" key="9">
    <source>
        <dbReference type="HAMAP-Rule" id="MF_00092"/>
    </source>
</evidence>
<dbReference type="PROSITE" id="PS50828">
    <property type="entry name" value="SMR"/>
    <property type="match status" value="1"/>
</dbReference>
<dbReference type="FunFam" id="3.40.50.300:FF:000830">
    <property type="entry name" value="Endonuclease MutS2"/>
    <property type="match status" value="1"/>
</dbReference>
<evidence type="ECO:0000256" key="7">
    <source>
        <dbReference type="ARBA" id="ARBA00022884"/>
    </source>
</evidence>
<dbReference type="SMART" id="SM00534">
    <property type="entry name" value="MUTSac"/>
    <property type="match status" value="1"/>
</dbReference>
<evidence type="ECO:0000256" key="2">
    <source>
        <dbReference type="ARBA" id="ARBA00022730"/>
    </source>
</evidence>
<name>A0A0H2UWA4_STRP3</name>
<dbReference type="SMART" id="SM00463">
    <property type="entry name" value="SMR"/>
    <property type="match status" value="1"/>
</dbReference>
<comment type="function">
    <text evidence="9">Endonuclease that is involved in the suppression of homologous recombination and thus may have a key role in the control of bacterial genetic diversity.</text>
</comment>
<dbReference type="GO" id="GO:0016887">
    <property type="term" value="F:ATP hydrolysis activity"/>
    <property type="evidence" value="ECO:0007669"/>
    <property type="project" value="InterPro"/>
</dbReference>
<dbReference type="InterPro" id="IPR005747">
    <property type="entry name" value="MutS2"/>
</dbReference>
<dbReference type="GO" id="GO:0043023">
    <property type="term" value="F:ribosomal large subunit binding"/>
    <property type="evidence" value="ECO:0007669"/>
    <property type="project" value="UniProtKB-UniRule"/>
</dbReference>
<keyword evidence="6 9" id="KW-0067">ATP-binding</keyword>
<dbReference type="Gene3D" id="3.30.1370.110">
    <property type="match status" value="1"/>
</dbReference>
<evidence type="ECO:0000256" key="8">
    <source>
        <dbReference type="ARBA" id="ARBA00023125"/>
    </source>
</evidence>
<keyword evidence="7 9" id="KW-0694">RNA-binding</keyword>
<dbReference type="SUPFAM" id="SSF48334">
    <property type="entry name" value="DNA repair protein MutS, domain III"/>
    <property type="match status" value="1"/>
</dbReference>
<evidence type="ECO:0000256" key="10">
    <source>
        <dbReference type="SAM" id="Coils"/>
    </source>
</evidence>
<evidence type="ECO:0000256" key="5">
    <source>
        <dbReference type="ARBA" id="ARBA00022801"/>
    </source>
</evidence>
<gene>
    <name evidence="12" type="primary">mutS.1</name>
    <name evidence="9" type="synonym">mutS2</name>
    <name evidence="9" type="synonym">rqcU</name>
    <name evidence="12" type="ordered locus">SpyM3_1588</name>
</gene>
<dbReference type="CDD" id="cd03280">
    <property type="entry name" value="ABC_MutS2"/>
    <property type="match status" value="1"/>
</dbReference>
<dbReference type="SUPFAM" id="SSF160443">
    <property type="entry name" value="SMR domain-like"/>
    <property type="match status" value="1"/>
</dbReference>
<dbReference type="InterPro" id="IPR027417">
    <property type="entry name" value="P-loop_NTPase"/>
</dbReference>
<dbReference type="Pfam" id="PF20297">
    <property type="entry name" value="MSSS"/>
    <property type="match status" value="1"/>
</dbReference>
<dbReference type="InterPro" id="IPR036187">
    <property type="entry name" value="DNA_mismatch_repair_MutS_sf"/>
</dbReference>
<accession>A0A0H2UWA4</accession>
<dbReference type="GO" id="GO:0030983">
    <property type="term" value="F:mismatched DNA binding"/>
    <property type="evidence" value="ECO:0007669"/>
    <property type="project" value="InterPro"/>
</dbReference>
<dbReference type="SMART" id="SM00533">
    <property type="entry name" value="MUTSd"/>
    <property type="match status" value="1"/>
</dbReference>
<comment type="similarity">
    <text evidence="9">Belongs to the DNA mismatch repair MutS family. MutS2 subfamily.</text>
</comment>
<dbReference type="EC" id="3.1.-.-" evidence="9"/>
<dbReference type="GO" id="GO:0140664">
    <property type="term" value="F:ATP-dependent DNA damage sensor activity"/>
    <property type="evidence" value="ECO:0007669"/>
    <property type="project" value="InterPro"/>
</dbReference>
<dbReference type="GO" id="GO:0072344">
    <property type="term" value="P:rescue of stalled ribosome"/>
    <property type="evidence" value="ECO:0007669"/>
    <property type="project" value="UniProtKB-UniRule"/>
</dbReference>
<dbReference type="InterPro" id="IPR002625">
    <property type="entry name" value="Smr_dom"/>
</dbReference>
<dbReference type="EC" id="3.6.4.-" evidence="9"/>
<organism evidence="12 13">
    <name type="scientific">Streptococcus pyogenes serotype M3 (strain ATCC BAA-595 / MGAS315)</name>
    <dbReference type="NCBI Taxonomy" id="198466"/>
    <lineage>
        <taxon>Bacteria</taxon>
        <taxon>Bacillati</taxon>
        <taxon>Bacillota</taxon>
        <taxon>Bacilli</taxon>
        <taxon>Lactobacillales</taxon>
        <taxon>Streptococcaceae</taxon>
        <taxon>Streptococcus</taxon>
    </lineage>
</organism>
<reference evidence="12 13" key="1">
    <citation type="journal article" date="2002" name="Proc. Natl. Acad. Sci. U.S.A.">
        <title>Genome sequence of a serotype M3 strain of group A Streptococcus: phage-encoded toxins, the high-virulence phenotype, and clone emergence.</title>
        <authorList>
            <person name="Beres S.B."/>
            <person name="Sylva G.L."/>
            <person name="Barbian K.D."/>
            <person name="Lei B."/>
            <person name="Hoff J.S."/>
            <person name="Mammarella N.D."/>
            <person name="Liu M.Y."/>
            <person name="Smoot J.C."/>
            <person name="Porcella S.F."/>
            <person name="Parkins L.D."/>
            <person name="Campbell D.S."/>
            <person name="Smith T.M."/>
            <person name="McCormick J.K."/>
            <person name="Leung D.Y."/>
            <person name="Schlievert P.M."/>
            <person name="Musser J.M."/>
        </authorList>
    </citation>
    <scope>NUCLEOTIDE SEQUENCE [LARGE SCALE GENOMIC DNA]</scope>
    <source>
        <strain evidence="13">ATCC BAA-595 / MGAS315</strain>
    </source>
</reference>
<keyword evidence="3 9" id="KW-0547">Nucleotide-binding</keyword>
<keyword evidence="10" id="KW-0175">Coiled coil</keyword>
<dbReference type="GO" id="GO:0005524">
    <property type="term" value="F:ATP binding"/>
    <property type="evidence" value="ECO:0007669"/>
    <property type="project" value="UniProtKB-UniRule"/>
</dbReference>
<keyword evidence="5 9" id="KW-0378">Hydrolase</keyword>
<dbReference type="HOGENOM" id="CLU_011252_2_1_9"/>
<protein>
    <recommendedName>
        <fullName evidence="9">Endonuclease MutS2</fullName>
        <ecNumber evidence="9">3.1.-.-</ecNumber>
    </recommendedName>
    <alternativeName>
        <fullName evidence="9">Ribosome-associated protein quality control-upstream factor</fullName>
        <shortName evidence="9">RQC-upstream factor</shortName>
        <shortName evidence="9">RqcU</shortName>
        <ecNumber evidence="9">3.6.4.-</ecNumber>
    </alternativeName>
</protein>
<sequence length="818" mass="92575">MSFTFRFFIYEKLFRNKENAWELSDFLATFSIILGIMKSMNNKILEQLEFNKVKELLLPYLKTEQSQEELLELEPMTEAPKIEKSFNEISDMEQIFVEHHSFGIVSLSSISESLKRLELSADLNIQELLAIKKVLQSSSDMIHFYSDLDNVSFQSLDRLFENLEQFPNLQGSFQAINDGGFLEHFASPELERIRRQLTNSERRVRQILQDMLKEKAELLSENLIASRSGRSVLPVKNTYRNRISGVVHDISSSGSTVYIEPRAVVTLNEEITQLRADERHEEGRILHAFSDLLRPHVATIRNNAWILGHLDFVRAKYLFMSDNKATIPKISNDSTLALINVRHPLLSNPVANDLHFDHDLTAIVITGPNTGGKTIMLKTLGLAQLMGQSGLPVLADKGSKIAVFNNIFADIGDEQSIEQSLSTFSSHMTHIVSILNEADHNSLVLFDELGAGTDPQEGASLAMAILEHLRLSHIKTMATTHYPELKAYGIETNFVENASMEFDAETLSPTYRFMQGVPGRSNAFEIASRLGLAPFIVKQAKQMTDSDSDVNRIIEQLEAQTLETRRRLDHIKEVEQENLKFNRAVKKLYNEFSHERDKELEKIYQEAQEIVDMALNESDTILKKLNDKSQLKPHEIIDAKAQIKKLAPQVDLSKNKVLNKAKKIKAARAPRIGDDIIVTSYGQRGTLTSQLKDGRWEAQVGIIKMTLTHDEFTLVRVQEEQKVKNKQINVVKKADSSGPRARLDLRGKRYEEAMQELDHFIDQALLNNMGQVDIIHGIGTGVIREGVTKYLRRHKHVKHFAYAPQNAGGSGATIVTLG</sequence>
<dbReference type="PROSITE" id="PS00486">
    <property type="entry name" value="DNA_MISMATCH_REPAIR_2"/>
    <property type="match status" value="1"/>
</dbReference>
<dbReference type="PANTHER" id="PTHR48466:SF2">
    <property type="entry name" value="OS10G0509000 PROTEIN"/>
    <property type="match status" value="1"/>
</dbReference>
<dbReference type="InterPro" id="IPR007696">
    <property type="entry name" value="DNA_mismatch_repair_MutS_core"/>
</dbReference>
<dbReference type="PANTHER" id="PTHR48466">
    <property type="entry name" value="OS10G0509000 PROTEIN-RELATED"/>
    <property type="match status" value="1"/>
</dbReference>
<feature type="domain" description="Smr" evidence="11">
    <location>
        <begin position="743"/>
        <end position="818"/>
    </location>
</feature>
<dbReference type="GO" id="GO:0019843">
    <property type="term" value="F:rRNA binding"/>
    <property type="evidence" value="ECO:0007669"/>
    <property type="project" value="UniProtKB-UniRule"/>
</dbReference>
<evidence type="ECO:0000259" key="11">
    <source>
        <dbReference type="PROSITE" id="PS50828"/>
    </source>
</evidence>
<keyword evidence="8 9" id="KW-0238">DNA-binding</keyword>
<dbReference type="InterPro" id="IPR000432">
    <property type="entry name" value="DNA_mismatch_repair_MutS_C"/>
</dbReference>
<dbReference type="InterPro" id="IPR045076">
    <property type="entry name" value="MutS"/>
</dbReference>
<dbReference type="NCBIfam" id="TIGR01069">
    <property type="entry name" value="mutS2"/>
    <property type="match status" value="1"/>
</dbReference>
<dbReference type="GO" id="GO:0006298">
    <property type="term" value="P:mismatch repair"/>
    <property type="evidence" value="ECO:0007669"/>
    <property type="project" value="InterPro"/>
</dbReference>
<dbReference type="KEGG" id="spg:SpyM3_1588"/>
<feature type="coiled-coil region" evidence="10">
    <location>
        <begin position="554"/>
        <end position="591"/>
    </location>
</feature>
<comment type="subunit">
    <text evidence="9">Homodimer. Binds to stalled ribosomes, contacting rRNA.</text>
</comment>
<dbReference type="Pfam" id="PF00488">
    <property type="entry name" value="MutS_V"/>
    <property type="match status" value="1"/>
</dbReference>
<comment type="function">
    <text evidence="9">Acts as a ribosome collision sensor, splitting the ribosome into its 2 subunits. Detects stalled/collided 70S ribosomes which it binds and splits by an ATP-hydrolysis driven conformational change. Acts upstream of the ribosome quality control system (RQC), a ribosome-associated complex that mediates the extraction of incompletely synthesized nascent chains from stalled ribosomes and their subsequent degradation. Probably generates substrates for RQC.</text>
</comment>
<evidence type="ECO:0000313" key="13">
    <source>
        <dbReference type="Proteomes" id="UP000000564"/>
    </source>
</evidence>